<dbReference type="Pfam" id="PF18859">
    <property type="entry name" value="acVLRF1"/>
    <property type="match status" value="1"/>
</dbReference>
<gene>
    <name evidence="2" type="ORF">WDZ17_12025</name>
</gene>
<dbReference type="InterPro" id="IPR042226">
    <property type="entry name" value="eFR1_2_sf"/>
</dbReference>
<organism evidence="2 3">
    <name type="scientific">Pseudokineococcus basanitobsidens</name>
    <dbReference type="NCBI Taxonomy" id="1926649"/>
    <lineage>
        <taxon>Bacteria</taxon>
        <taxon>Bacillati</taxon>
        <taxon>Actinomycetota</taxon>
        <taxon>Actinomycetes</taxon>
        <taxon>Kineosporiales</taxon>
        <taxon>Kineosporiaceae</taxon>
        <taxon>Pseudokineococcus</taxon>
    </lineage>
</organism>
<sequence length="222" mass="22722">MPLDRAAGWLGRFTAAHGEVSLVAAGSGEVRLTAEDGALATWSCGGRDLLAGAGPGSPLQAEEVLDRLTAPRTALVLLLRRGGAVAAVLASGRTGGGPGVAAPARVLDARVRTARVQSRTAAGGWSQQRFARRRAGQAAGLARDAAATASRVWRAHVDAADLLATGGDRGLLEDCLRQLEPGLGRVAGLPRQDVALPADPRRRVLDAVAGDVGALRVEVTDP</sequence>
<dbReference type="NCBIfam" id="NF041024">
    <property type="entry name" value="acVLRF1_NCBI"/>
    <property type="match status" value="1"/>
</dbReference>
<dbReference type="InterPro" id="IPR040783">
    <property type="entry name" value="VLRF1"/>
</dbReference>
<reference evidence="2 3" key="1">
    <citation type="journal article" date="2017" name="Int. J. Syst. Evol. Microbiol.">
        <title>Pseudokineococcus basanitobsidens sp. nov., isolated from volcanic rock.</title>
        <authorList>
            <person name="Lee D.W."/>
            <person name="Park M.Y."/>
            <person name="Kim J.J."/>
            <person name="Kim B.S."/>
        </authorList>
    </citation>
    <scope>NUCLEOTIDE SEQUENCE [LARGE SCALE GENOMIC DNA]</scope>
    <source>
        <strain evidence="2 3">DSM 103726</strain>
    </source>
</reference>
<keyword evidence="3" id="KW-1185">Reference proteome</keyword>
<name>A0ABU8RLV8_9ACTN</name>
<dbReference type="Gene3D" id="3.30.420.60">
    <property type="entry name" value="eRF1 domain 2"/>
    <property type="match status" value="1"/>
</dbReference>
<dbReference type="RefSeq" id="WP_339575404.1">
    <property type="nucleotide sequence ID" value="NZ_JBBIAA010000015.1"/>
</dbReference>
<comment type="caution">
    <text evidence="2">The sequence shown here is derived from an EMBL/GenBank/DDBJ whole genome shotgun (WGS) entry which is preliminary data.</text>
</comment>
<protein>
    <submittedName>
        <fullName evidence="2">AcVLRF1 family peptidyl-tRNA hydrolase</fullName>
    </submittedName>
</protein>
<feature type="domain" description="Actinobacteria/chloroflexi VLRF1 release factor" evidence="1">
    <location>
        <begin position="89"/>
        <end position="218"/>
    </location>
</feature>
<keyword evidence="2" id="KW-0378">Hydrolase</keyword>
<dbReference type="SUPFAM" id="SSF53137">
    <property type="entry name" value="Translational machinery components"/>
    <property type="match status" value="1"/>
</dbReference>
<evidence type="ECO:0000313" key="2">
    <source>
        <dbReference type="EMBL" id="MEJ5946019.1"/>
    </source>
</evidence>
<accession>A0ABU8RLV8</accession>
<dbReference type="Proteomes" id="UP001387100">
    <property type="component" value="Unassembled WGS sequence"/>
</dbReference>
<proteinExistence type="predicted"/>
<dbReference type="EMBL" id="JBBIAA010000015">
    <property type="protein sequence ID" value="MEJ5946019.1"/>
    <property type="molecule type" value="Genomic_DNA"/>
</dbReference>
<evidence type="ECO:0000259" key="1">
    <source>
        <dbReference type="Pfam" id="PF18859"/>
    </source>
</evidence>
<dbReference type="GO" id="GO:0016787">
    <property type="term" value="F:hydrolase activity"/>
    <property type="evidence" value="ECO:0007669"/>
    <property type="project" value="UniProtKB-KW"/>
</dbReference>
<evidence type="ECO:0000313" key="3">
    <source>
        <dbReference type="Proteomes" id="UP001387100"/>
    </source>
</evidence>